<reference evidence="5" key="2">
    <citation type="submission" date="2021-04" db="EMBL/GenBank/DDBJ databases">
        <authorList>
            <person name="Gilroy R."/>
        </authorList>
    </citation>
    <scope>NUCLEOTIDE SEQUENCE</scope>
    <source>
        <strain evidence="5">CHK179-28034</strain>
    </source>
</reference>
<keyword evidence="2" id="KW-0238">DNA-binding</keyword>
<protein>
    <submittedName>
        <fullName evidence="5">FadR family transcriptional regulator</fullName>
    </submittedName>
</protein>
<dbReference type="SMART" id="SM00345">
    <property type="entry name" value="HTH_GNTR"/>
    <property type="match status" value="1"/>
</dbReference>
<dbReference type="PANTHER" id="PTHR43537:SF5">
    <property type="entry name" value="UXU OPERON TRANSCRIPTIONAL REGULATOR"/>
    <property type="match status" value="1"/>
</dbReference>
<keyword evidence="3" id="KW-0804">Transcription</keyword>
<dbReference type="InterPro" id="IPR008920">
    <property type="entry name" value="TF_FadR/GntR_C"/>
</dbReference>
<dbReference type="InterPro" id="IPR036390">
    <property type="entry name" value="WH_DNA-bd_sf"/>
</dbReference>
<dbReference type="Gene3D" id="1.10.10.10">
    <property type="entry name" value="Winged helix-like DNA-binding domain superfamily/Winged helix DNA-binding domain"/>
    <property type="match status" value="1"/>
</dbReference>
<dbReference type="SUPFAM" id="SSF46785">
    <property type="entry name" value="Winged helix' DNA-binding domain"/>
    <property type="match status" value="1"/>
</dbReference>
<feature type="domain" description="HTH gntR-type" evidence="4">
    <location>
        <begin position="18"/>
        <end position="86"/>
    </location>
</feature>
<dbReference type="SUPFAM" id="SSF48008">
    <property type="entry name" value="GntR ligand-binding domain-like"/>
    <property type="match status" value="1"/>
</dbReference>
<keyword evidence="1" id="KW-0805">Transcription regulation</keyword>
<accession>A0A9D2J823</accession>
<gene>
    <name evidence="5" type="ORF">H9968_06600</name>
</gene>
<dbReference type="EMBL" id="DXBR01000058">
    <property type="protein sequence ID" value="HIZ39577.1"/>
    <property type="molecule type" value="Genomic_DNA"/>
</dbReference>
<dbReference type="PRINTS" id="PR00035">
    <property type="entry name" value="HTHGNTR"/>
</dbReference>
<dbReference type="SMART" id="SM00895">
    <property type="entry name" value="FCD"/>
    <property type="match status" value="1"/>
</dbReference>
<organism evidence="5 6">
    <name type="scientific">Candidatus Anaerobutyricum stercoris</name>
    <dbReference type="NCBI Taxonomy" id="2838457"/>
    <lineage>
        <taxon>Bacteria</taxon>
        <taxon>Bacillati</taxon>
        <taxon>Bacillota</taxon>
        <taxon>Clostridia</taxon>
        <taxon>Lachnospirales</taxon>
        <taxon>Lachnospiraceae</taxon>
        <taxon>Anaerobutyricum</taxon>
    </lineage>
</organism>
<dbReference type="Pfam" id="PF00392">
    <property type="entry name" value="GntR"/>
    <property type="match status" value="1"/>
</dbReference>
<sequence>MDYLEEYKSYKSYKKEDKKAYQYVFDHFSEQILSGELKLNDKIPPEREIAEKLNVSRNSIREVMHMLEINGLLECRQGSGNYVRCEPQEYMTTFINMVMSLQNINYTEVYHIRMGYETVALKLAMNQASPEEIEGIHQVLLKMDEIIDPEESAKLDAEFHNRLIAASHNRLIILYYSMLRNFMNRFIVDFRVKIMEEKGRAEALQRSHWNIYDALVDKDFVGGSSAMQKHFDIVGEQLEIMEKEFQKKTSEKNQEI</sequence>
<evidence type="ECO:0000256" key="2">
    <source>
        <dbReference type="ARBA" id="ARBA00023125"/>
    </source>
</evidence>
<dbReference type="Gene3D" id="1.20.120.530">
    <property type="entry name" value="GntR ligand-binding domain-like"/>
    <property type="match status" value="1"/>
</dbReference>
<dbReference type="GO" id="GO:0003677">
    <property type="term" value="F:DNA binding"/>
    <property type="evidence" value="ECO:0007669"/>
    <property type="project" value="UniProtKB-KW"/>
</dbReference>
<name>A0A9D2J823_9FIRM</name>
<dbReference type="PROSITE" id="PS50949">
    <property type="entry name" value="HTH_GNTR"/>
    <property type="match status" value="1"/>
</dbReference>
<dbReference type="InterPro" id="IPR011711">
    <property type="entry name" value="GntR_C"/>
</dbReference>
<comment type="caution">
    <text evidence="5">The sequence shown here is derived from an EMBL/GenBank/DDBJ whole genome shotgun (WGS) entry which is preliminary data.</text>
</comment>
<proteinExistence type="predicted"/>
<evidence type="ECO:0000256" key="3">
    <source>
        <dbReference type="ARBA" id="ARBA00023163"/>
    </source>
</evidence>
<evidence type="ECO:0000313" key="5">
    <source>
        <dbReference type="EMBL" id="HIZ39577.1"/>
    </source>
</evidence>
<dbReference type="InterPro" id="IPR000524">
    <property type="entry name" value="Tscrpt_reg_HTH_GntR"/>
</dbReference>
<dbReference type="PANTHER" id="PTHR43537">
    <property type="entry name" value="TRANSCRIPTIONAL REGULATOR, GNTR FAMILY"/>
    <property type="match status" value="1"/>
</dbReference>
<dbReference type="Pfam" id="PF07729">
    <property type="entry name" value="FCD"/>
    <property type="match status" value="1"/>
</dbReference>
<dbReference type="AlphaFoldDB" id="A0A9D2J823"/>
<dbReference type="CDD" id="cd07377">
    <property type="entry name" value="WHTH_GntR"/>
    <property type="match status" value="1"/>
</dbReference>
<evidence type="ECO:0000313" key="6">
    <source>
        <dbReference type="Proteomes" id="UP000824049"/>
    </source>
</evidence>
<reference evidence="5" key="1">
    <citation type="journal article" date="2021" name="PeerJ">
        <title>Extensive microbial diversity within the chicken gut microbiome revealed by metagenomics and culture.</title>
        <authorList>
            <person name="Gilroy R."/>
            <person name="Ravi A."/>
            <person name="Getino M."/>
            <person name="Pursley I."/>
            <person name="Horton D.L."/>
            <person name="Alikhan N.F."/>
            <person name="Baker D."/>
            <person name="Gharbi K."/>
            <person name="Hall N."/>
            <person name="Watson M."/>
            <person name="Adriaenssens E.M."/>
            <person name="Foster-Nyarko E."/>
            <person name="Jarju S."/>
            <person name="Secka A."/>
            <person name="Antonio M."/>
            <person name="Oren A."/>
            <person name="Chaudhuri R.R."/>
            <person name="La Ragione R."/>
            <person name="Hildebrand F."/>
            <person name="Pallen M.J."/>
        </authorList>
    </citation>
    <scope>NUCLEOTIDE SEQUENCE</scope>
    <source>
        <strain evidence="5">CHK179-28034</strain>
    </source>
</reference>
<dbReference type="InterPro" id="IPR036388">
    <property type="entry name" value="WH-like_DNA-bd_sf"/>
</dbReference>
<evidence type="ECO:0000256" key="1">
    <source>
        <dbReference type="ARBA" id="ARBA00023015"/>
    </source>
</evidence>
<dbReference type="Proteomes" id="UP000824049">
    <property type="component" value="Unassembled WGS sequence"/>
</dbReference>
<dbReference type="GO" id="GO:0003700">
    <property type="term" value="F:DNA-binding transcription factor activity"/>
    <property type="evidence" value="ECO:0007669"/>
    <property type="project" value="InterPro"/>
</dbReference>
<evidence type="ECO:0000259" key="4">
    <source>
        <dbReference type="PROSITE" id="PS50949"/>
    </source>
</evidence>